<keyword evidence="3" id="KW-0285">Flavoprotein</keyword>
<proteinExistence type="inferred from homology"/>
<evidence type="ECO:0000256" key="3">
    <source>
        <dbReference type="ARBA" id="ARBA00022630"/>
    </source>
</evidence>
<dbReference type="GO" id="GO:0071949">
    <property type="term" value="F:FAD binding"/>
    <property type="evidence" value="ECO:0007669"/>
    <property type="project" value="InterPro"/>
</dbReference>
<keyword evidence="4" id="KW-0274">FAD</keyword>
<dbReference type="SUPFAM" id="SSF56176">
    <property type="entry name" value="FAD-binding/transporter-associated domain-like"/>
    <property type="match status" value="1"/>
</dbReference>
<dbReference type="InterPro" id="IPR050416">
    <property type="entry name" value="FAD-linked_Oxidoreductase"/>
</dbReference>
<dbReference type="Gene3D" id="3.30.43.10">
    <property type="entry name" value="Uridine Diphospho-n-acetylenolpyruvylglucosamine Reductase, domain 2"/>
    <property type="match status" value="1"/>
</dbReference>
<dbReference type="PANTHER" id="PTHR42973">
    <property type="entry name" value="BINDING OXIDOREDUCTASE, PUTATIVE (AFU_ORTHOLOGUE AFUA_1G17690)-RELATED"/>
    <property type="match status" value="1"/>
</dbReference>
<dbReference type="OrthoDB" id="415825at2759"/>
<dbReference type="Proteomes" id="UP000230605">
    <property type="component" value="Chromosome 6"/>
</dbReference>
<evidence type="ECO:0000313" key="10">
    <source>
        <dbReference type="Proteomes" id="UP001302367"/>
    </source>
</evidence>
<dbReference type="InterPro" id="IPR036318">
    <property type="entry name" value="FAD-bd_PCMH-like_sf"/>
</dbReference>
<protein>
    <recommendedName>
        <fullName evidence="6">FAD-binding PCMH-type domain-containing protein</fullName>
    </recommendedName>
</protein>
<dbReference type="EMBL" id="LKMD01000104">
    <property type="protein sequence ID" value="PIA94603.1"/>
    <property type="molecule type" value="Genomic_DNA"/>
</dbReference>
<sequence length="464" mass="52129">MTSELETLVRGSGDYSVLRSKFFTARVPDVYPAQIVLPKTTAEVVIAINRAKANGWKVGVRSGGHLFFCNSLLEDGLLINTSNLNKGLGFDYATKVATVSPGHKVEDVTKFLQPIGRFFPAGHSRSVALGGFLLAGGQGCFLRGWGYTSDQWIQQLEIVTSEGQIVIANKKENSDLFGAAPGSGQGYFAVVTRIWIKTIPHRKLYDFTTIVDSTDIFRPLMKWVLETIRKVPKYGVDLFYCTFYADKDDPKGGHESAAKRVFFVINQTMFVDSFAEAEVLASPWNKFPDQLKQHIVTTVPLAERTWEELWDLQESFQPHGNGERWTVDSILVDPKVSDDELIDAITPALHDLPSRLSSGTYCPIDYYPSGEDQALSLPQRTYVSTMYCWKDPAFDTSVDQQLLRAYTQADKVSCGVYVADFNVKSRKPKVMTDTNLKKWLQIREKWDPTEMFVGHRGFAQTLKL</sequence>
<dbReference type="InterPro" id="IPR006094">
    <property type="entry name" value="Oxid_FAD_bind_N"/>
</dbReference>
<evidence type="ECO:0000313" key="8">
    <source>
        <dbReference type="EMBL" id="WPB05580.1"/>
    </source>
</evidence>
<reference evidence="7 9" key="1">
    <citation type="submission" date="2015-10" db="EMBL/GenBank/DDBJ databases">
        <title>The cercosporin biosynthetic gene cluster was horizontally transferred to several fungal lineages and shown to be expanded in Cercospora beticola based on microsynteny with recipient genomes.</title>
        <authorList>
            <person name="De Jonge R."/>
            <person name="Ebert M.K."/>
            <person name="Suttle J.C."/>
            <person name="Jurick Ii W.M."/>
            <person name="Secor G.A."/>
            <person name="Thomma B.P."/>
            <person name="Van De Peer Y."/>
            <person name="Bolton M.D."/>
        </authorList>
    </citation>
    <scope>NUCLEOTIDE SEQUENCE [LARGE SCALE GENOMIC DNA]</scope>
    <source>
        <strain evidence="7 9">09-40</strain>
    </source>
</reference>
<dbReference type="PROSITE" id="PS00862">
    <property type="entry name" value="OX2_COVAL_FAD"/>
    <property type="match status" value="1"/>
</dbReference>
<gene>
    <name evidence="7" type="ORF">CB0940_08982</name>
    <name evidence="8" type="ORF">RHO25_010233</name>
</gene>
<comment type="similarity">
    <text evidence="2">Belongs to the oxygen-dependent FAD-linked oxidoreductase family.</text>
</comment>
<dbReference type="Proteomes" id="UP001302367">
    <property type="component" value="Chromosome 6"/>
</dbReference>
<evidence type="ECO:0000313" key="7">
    <source>
        <dbReference type="EMBL" id="PIA94603.1"/>
    </source>
</evidence>
<dbReference type="Gene3D" id="3.30.465.10">
    <property type="match status" value="1"/>
</dbReference>
<dbReference type="Gene3D" id="3.40.462.20">
    <property type="match status" value="1"/>
</dbReference>
<accession>A0A2G5HQP9</accession>
<keyword evidence="10" id="KW-1185">Reference proteome</keyword>
<dbReference type="InterPro" id="IPR006093">
    <property type="entry name" value="Oxy_OxRdtase_FAD_BS"/>
</dbReference>
<name>A0A2G5HQP9_CERBT</name>
<dbReference type="AlphaFoldDB" id="A0A2G5HQP9"/>
<evidence type="ECO:0000256" key="4">
    <source>
        <dbReference type="ARBA" id="ARBA00022827"/>
    </source>
</evidence>
<dbReference type="InterPro" id="IPR016166">
    <property type="entry name" value="FAD-bd_PCMH"/>
</dbReference>
<dbReference type="GO" id="GO:0016491">
    <property type="term" value="F:oxidoreductase activity"/>
    <property type="evidence" value="ECO:0007669"/>
    <property type="project" value="UniProtKB-KW"/>
</dbReference>
<dbReference type="InterPro" id="IPR016167">
    <property type="entry name" value="FAD-bd_PCMH_sub1"/>
</dbReference>
<evidence type="ECO:0000313" key="9">
    <source>
        <dbReference type="Proteomes" id="UP000230605"/>
    </source>
</evidence>
<dbReference type="EMBL" id="CP134189">
    <property type="protein sequence ID" value="WPB05580.1"/>
    <property type="molecule type" value="Genomic_DNA"/>
</dbReference>
<reference evidence="8 10" key="2">
    <citation type="submission" date="2023-09" db="EMBL/GenBank/DDBJ databases">
        <title>Complete-Gapless Cercospora beticola genome.</title>
        <authorList>
            <person name="Wyatt N.A."/>
            <person name="Spanner R.E."/>
            <person name="Bolton M.D."/>
        </authorList>
    </citation>
    <scope>NUCLEOTIDE SEQUENCE [LARGE SCALE GENOMIC DNA]</scope>
    <source>
        <strain evidence="8">Cb09-40</strain>
    </source>
</reference>
<evidence type="ECO:0000256" key="2">
    <source>
        <dbReference type="ARBA" id="ARBA00005466"/>
    </source>
</evidence>
<dbReference type="PROSITE" id="PS51387">
    <property type="entry name" value="FAD_PCMH"/>
    <property type="match status" value="1"/>
</dbReference>
<evidence type="ECO:0000256" key="1">
    <source>
        <dbReference type="ARBA" id="ARBA00001974"/>
    </source>
</evidence>
<evidence type="ECO:0000256" key="5">
    <source>
        <dbReference type="ARBA" id="ARBA00023002"/>
    </source>
</evidence>
<organism evidence="7 9">
    <name type="scientific">Cercospora beticola</name>
    <name type="common">Sugarbeet leaf spot fungus</name>
    <dbReference type="NCBI Taxonomy" id="122368"/>
    <lineage>
        <taxon>Eukaryota</taxon>
        <taxon>Fungi</taxon>
        <taxon>Dikarya</taxon>
        <taxon>Ascomycota</taxon>
        <taxon>Pezizomycotina</taxon>
        <taxon>Dothideomycetes</taxon>
        <taxon>Dothideomycetidae</taxon>
        <taxon>Mycosphaerellales</taxon>
        <taxon>Mycosphaerellaceae</taxon>
        <taxon>Cercospora</taxon>
    </lineage>
</organism>
<comment type="cofactor">
    <cofactor evidence="1">
        <name>FAD</name>
        <dbReference type="ChEBI" id="CHEBI:57692"/>
    </cofactor>
</comment>
<dbReference type="Pfam" id="PF01565">
    <property type="entry name" value="FAD_binding_4"/>
    <property type="match status" value="1"/>
</dbReference>
<dbReference type="PANTHER" id="PTHR42973:SF39">
    <property type="entry name" value="FAD-BINDING PCMH-TYPE DOMAIN-CONTAINING PROTEIN"/>
    <property type="match status" value="1"/>
</dbReference>
<keyword evidence="5" id="KW-0560">Oxidoreductase</keyword>
<dbReference type="InterPro" id="IPR016169">
    <property type="entry name" value="FAD-bd_PCMH_sub2"/>
</dbReference>
<feature type="domain" description="FAD-binding PCMH-type" evidence="6">
    <location>
        <begin position="28"/>
        <end position="201"/>
    </location>
</feature>
<evidence type="ECO:0000259" key="6">
    <source>
        <dbReference type="PROSITE" id="PS51387"/>
    </source>
</evidence>